<comment type="caution">
    <text evidence="1">The sequence shown here is derived from an EMBL/GenBank/DDBJ whole genome shotgun (WGS) entry which is preliminary data.</text>
</comment>
<dbReference type="AlphaFoldDB" id="A0A1J5PH30"/>
<name>A0A1J5PH30_9ZZZZ</name>
<gene>
    <name evidence="1" type="ORF">GALL_476360</name>
</gene>
<reference evidence="1" key="1">
    <citation type="submission" date="2016-10" db="EMBL/GenBank/DDBJ databases">
        <title>Sequence of Gallionella enrichment culture.</title>
        <authorList>
            <person name="Poehlein A."/>
            <person name="Muehling M."/>
            <person name="Daniel R."/>
        </authorList>
    </citation>
    <scope>NUCLEOTIDE SEQUENCE</scope>
</reference>
<accession>A0A1J5PH30</accession>
<dbReference type="EMBL" id="MLJW01004048">
    <property type="protein sequence ID" value="OIQ70750.1"/>
    <property type="molecule type" value="Genomic_DNA"/>
</dbReference>
<proteinExistence type="predicted"/>
<organism evidence="1">
    <name type="scientific">mine drainage metagenome</name>
    <dbReference type="NCBI Taxonomy" id="410659"/>
    <lineage>
        <taxon>unclassified sequences</taxon>
        <taxon>metagenomes</taxon>
        <taxon>ecological metagenomes</taxon>
    </lineage>
</organism>
<protein>
    <submittedName>
        <fullName evidence="1">Uncharacterized protein</fullName>
    </submittedName>
</protein>
<sequence>MLEHLPKDVRDGLAMAQNGRLKKRSRLRVQVGDSVHPILRFWETGFALDAATAPHLRGLVDVFDGSRHILQCLIVASAEADGEVVCDYKWSRLAVDQPPRDFAPEEGAPIGLLPRT</sequence>
<evidence type="ECO:0000313" key="1">
    <source>
        <dbReference type="EMBL" id="OIQ70750.1"/>
    </source>
</evidence>